<feature type="domain" description="Rhodopsin" evidence="7">
    <location>
        <begin position="34"/>
        <end position="262"/>
    </location>
</feature>
<evidence type="ECO:0000256" key="2">
    <source>
        <dbReference type="ARBA" id="ARBA00022692"/>
    </source>
</evidence>
<keyword evidence="4 6" id="KW-0472">Membrane</keyword>
<proteinExistence type="inferred from homology"/>
<keyword evidence="9" id="KW-1185">Reference proteome</keyword>
<feature type="transmembrane region" description="Helical" evidence="6">
    <location>
        <begin position="52"/>
        <end position="75"/>
    </location>
</feature>
<feature type="transmembrane region" description="Helical" evidence="6">
    <location>
        <begin position="95"/>
        <end position="117"/>
    </location>
</feature>
<dbReference type="EMBL" id="ML736221">
    <property type="protein sequence ID" value="KAE8377565.1"/>
    <property type="molecule type" value="Genomic_DNA"/>
</dbReference>
<feature type="transmembrane region" description="Helical" evidence="6">
    <location>
        <begin position="20"/>
        <end position="40"/>
    </location>
</feature>
<gene>
    <name evidence="8" type="ORF">BDV26DRAFT_304860</name>
</gene>
<evidence type="ECO:0000256" key="3">
    <source>
        <dbReference type="ARBA" id="ARBA00022989"/>
    </source>
</evidence>
<evidence type="ECO:0000256" key="1">
    <source>
        <dbReference type="ARBA" id="ARBA00004141"/>
    </source>
</evidence>
<organism evidence="8 9">
    <name type="scientific">Aspergillus bertholletiae</name>
    <dbReference type="NCBI Taxonomy" id="1226010"/>
    <lineage>
        <taxon>Eukaryota</taxon>
        <taxon>Fungi</taxon>
        <taxon>Dikarya</taxon>
        <taxon>Ascomycota</taxon>
        <taxon>Pezizomycotina</taxon>
        <taxon>Eurotiomycetes</taxon>
        <taxon>Eurotiomycetidae</taxon>
        <taxon>Eurotiales</taxon>
        <taxon>Aspergillaceae</taxon>
        <taxon>Aspergillus</taxon>
        <taxon>Aspergillus subgen. Circumdati</taxon>
    </lineage>
</organism>
<feature type="transmembrane region" description="Helical" evidence="6">
    <location>
        <begin position="129"/>
        <end position="147"/>
    </location>
</feature>
<evidence type="ECO:0000259" key="7">
    <source>
        <dbReference type="Pfam" id="PF20684"/>
    </source>
</evidence>
<dbReference type="InterPro" id="IPR052337">
    <property type="entry name" value="SAT4-like"/>
</dbReference>
<evidence type="ECO:0000313" key="8">
    <source>
        <dbReference type="EMBL" id="KAE8377565.1"/>
    </source>
</evidence>
<name>A0A5N7B6M3_9EURO</name>
<evidence type="ECO:0000256" key="6">
    <source>
        <dbReference type="SAM" id="Phobius"/>
    </source>
</evidence>
<reference evidence="8 9" key="1">
    <citation type="submission" date="2019-04" db="EMBL/GenBank/DDBJ databases">
        <title>Friends and foes A comparative genomics studyof 23 Aspergillus species from section Flavi.</title>
        <authorList>
            <consortium name="DOE Joint Genome Institute"/>
            <person name="Kjaerbolling I."/>
            <person name="Vesth T."/>
            <person name="Frisvad J.C."/>
            <person name="Nybo J.L."/>
            <person name="Theobald S."/>
            <person name="Kildgaard S."/>
            <person name="Isbrandt T."/>
            <person name="Kuo A."/>
            <person name="Sato A."/>
            <person name="Lyhne E.K."/>
            <person name="Kogle M.E."/>
            <person name="Wiebenga A."/>
            <person name="Kun R.S."/>
            <person name="Lubbers R.J."/>
            <person name="Makela M.R."/>
            <person name="Barry K."/>
            <person name="Chovatia M."/>
            <person name="Clum A."/>
            <person name="Daum C."/>
            <person name="Haridas S."/>
            <person name="He G."/>
            <person name="LaButti K."/>
            <person name="Lipzen A."/>
            <person name="Mondo S."/>
            <person name="Riley R."/>
            <person name="Salamov A."/>
            <person name="Simmons B.A."/>
            <person name="Magnuson J.K."/>
            <person name="Henrissat B."/>
            <person name="Mortensen U.H."/>
            <person name="Larsen T.O."/>
            <person name="Devries R.P."/>
            <person name="Grigoriev I.V."/>
            <person name="Machida M."/>
            <person name="Baker S.E."/>
            <person name="Andersen M.R."/>
        </authorList>
    </citation>
    <scope>NUCLEOTIDE SEQUENCE [LARGE SCALE GENOMIC DNA]</scope>
    <source>
        <strain evidence="8 9">IBT 29228</strain>
    </source>
</reference>
<dbReference type="AlphaFoldDB" id="A0A5N7B6M3"/>
<keyword evidence="2 6" id="KW-0812">Transmembrane</keyword>
<dbReference type="InterPro" id="IPR049326">
    <property type="entry name" value="Rhodopsin_dom_fungi"/>
</dbReference>
<feature type="transmembrane region" description="Helical" evidence="6">
    <location>
        <begin position="167"/>
        <end position="184"/>
    </location>
</feature>
<evidence type="ECO:0000256" key="4">
    <source>
        <dbReference type="ARBA" id="ARBA00023136"/>
    </source>
</evidence>
<keyword evidence="3 6" id="KW-1133">Transmembrane helix</keyword>
<protein>
    <recommendedName>
        <fullName evidence="7">Rhodopsin domain-containing protein</fullName>
    </recommendedName>
</protein>
<dbReference type="Proteomes" id="UP000326198">
    <property type="component" value="Unassembled WGS sequence"/>
</dbReference>
<dbReference type="PANTHER" id="PTHR33048">
    <property type="entry name" value="PTH11-LIKE INTEGRAL MEMBRANE PROTEIN (AFU_ORTHOLOGUE AFUA_5G11245)"/>
    <property type="match status" value="1"/>
</dbReference>
<dbReference type="GO" id="GO:0016020">
    <property type="term" value="C:membrane"/>
    <property type="evidence" value="ECO:0007669"/>
    <property type="project" value="UniProtKB-SubCell"/>
</dbReference>
<dbReference type="Pfam" id="PF20684">
    <property type="entry name" value="Fung_rhodopsin"/>
    <property type="match status" value="1"/>
</dbReference>
<accession>A0A5N7B6M3</accession>
<feature type="transmembrane region" description="Helical" evidence="6">
    <location>
        <begin position="196"/>
        <end position="223"/>
    </location>
</feature>
<evidence type="ECO:0000256" key="5">
    <source>
        <dbReference type="ARBA" id="ARBA00038359"/>
    </source>
</evidence>
<comment type="subcellular location">
    <subcellularLocation>
        <location evidence="1">Membrane</location>
        <topology evidence="1">Multi-pass membrane protein</topology>
    </subcellularLocation>
</comment>
<feature type="transmembrane region" description="Helical" evidence="6">
    <location>
        <begin position="243"/>
        <end position="264"/>
    </location>
</feature>
<dbReference type="OrthoDB" id="4682787at2759"/>
<comment type="similarity">
    <text evidence="5">Belongs to the SAT4 family.</text>
</comment>
<evidence type="ECO:0000313" key="9">
    <source>
        <dbReference type="Proteomes" id="UP000326198"/>
    </source>
</evidence>
<sequence>MGNTASLGNGEDRTWVIELAAWPLFSVCAILVALRIWIRLRIIQPLGMDDGFIVLAMACATAESIFMAVSVHYGTGRHIVQLTDTQRILASKFNWVSQGCHVMATSWGKTSVALFLLRIMGKVKYHQTFMYGGIVLLNVINVVSKLWNDRIEGSWWPPRVQKNYAFFQGSCSAFSDLILAIYPLRTIAGLQIARKVKIGLSCVLSLGIIAMAAAIVKTIYLASLTERADFPWDTADLSIWTAVEQYLIIIAACMPTMTPLFNMLRHKCSSKRNTIRGRVHSGNEYGRGHGYAQFDGRSLDYSLGTYGDAWAIPRGDRGDGDSVDPIVDEEAGPGIMKTTEIHIQSDVEVNLRGS</sequence>
<dbReference type="PANTHER" id="PTHR33048:SF164">
    <property type="entry name" value="INTEGRAL MEMBRANE PROTEIN-RELATED"/>
    <property type="match status" value="1"/>
</dbReference>